<dbReference type="AlphaFoldDB" id="H0R1G7"/>
<proteinExistence type="predicted"/>
<evidence type="ECO:0000313" key="1">
    <source>
        <dbReference type="EMBL" id="GAB18918.1"/>
    </source>
</evidence>
<reference evidence="1 2" key="1">
    <citation type="submission" date="2011-12" db="EMBL/GenBank/DDBJ databases">
        <title>Whole genome shotgun sequence of Gordonia effusa NBRC 100432.</title>
        <authorList>
            <person name="Yoshida I."/>
            <person name="Takarada H."/>
            <person name="Hosoyama A."/>
            <person name="Tsuchikane K."/>
            <person name="Katsumata H."/>
            <person name="Yamazaki S."/>
            <person name="Fujita N."/>
        </authorList>
    </citation>
    <scope>NUCLEOTIDE SEQUENCE [LARGE SCALE GENOMIC DNA]</scope>
    <source>
        <strain evidence="1 2">NBRC 100432</strain>
    </source>
</reference>
<name>H0R1G7_9ACTN</name>
<protein>
    <submittedName>
        <fullName evidence="1">Uncharacterized protein</fullName>
    </submittedName>
</protein>
<dbReference type="eggNOG" id="ENOG5032ZV9">
    <property type="taxonomic scope" value="Bacteria"/>
</dbReference>
<evidence type="ECO:0000313" key="2">
    <source>
        <dbReference type="Proteomes" id="UP000035034"/>
    </source>
</evidence>
<comment type="caution">
    <text evidence="1">The sequence shown here is derived from an EMBL/GenBank/DDBJ whole genome shotgun (WGS) entry which is preliminary data.</text>
</comment>
<dbReference type="Proteomes" id="UP000035034">
    <property type="component" value="Unassembled WGS sequence"/>
</dbReference>
<dbReference type="STRING" id="1077974.GOEFS_070_00020"/>
<gene>
    <name evidence="1" type="ORF">GOEFS_070_00020</name>
</gene>
<dbReference type="OrthoDB" id="3287529at2"/>
<organism evidence="1 2">
    <name type="scientific">Gordonia effusa NBRC 100432</name>
    <dbReference type="NCBI Taxonomy" id="1077974"/>
    <lineage>
        <taxon>Bacteria</taxon>
        <taxon>Bacillati</taxon>
        <taxon>Actinomycetota</taxon>
        <taxon>Actinomycetes</taxon>
        <taxon>Mycobacteriales</taxon>
        <taxon>Gordoniaceae</taxon>
        <taxon>Gordonia</taxon>
    </lineage>
</organism>
<sequence>MSIDVRNERVAPYTDVVIIEIGDPVTLGVSDDKATLRFGEEPKKSEGYVGRRLLFLDGEPAYELSFWCGTCQFVFRRLEGANRTLSEEELRERLSEDASTLDPAIVDTYGQLLGEGTYLPLLLRIEPKLVTPSGDDDYFSTEQIATWGIRNFWGLPEYPATPYYRTFQTAVDDDSHFFEFVVPMVPPSWNDSARVDDYASRLEQGRIPTAVAVATLDVCAPATDTMATDYYRHWAFTHFLLDGHHKLAAAARSGRPVQLLTLVALDDCLATQEERDRLVEIRQKQHRPRR</sequence>
<accession>H0R1G7</accession>
<dbReference type="EMBL" id="BAEH01000070">
    <property type="protein sequence ID" value="GAB18918.1"/>
    <property type="molecule type" value="Genomic_DNA"/>
</dbReference>
<keyword evidence="2" id="KW-1185">Reference proteome</keyword>
<dbReference type="RefSeq" id="WP_007318254.1">
    <property type="nucleotide sequence ID" value="NZ_BAEH01000070.1"/>
</dbReference>